<feature type="transmembrane region" description="Helical" evidence="12">
    <location>
        <begin position="230"/>
        <end position="254"/>
    </location>
</feature>
<dbReference type="InterPro" id="IPR001634">
    <property type="entry name" value="Adenosn_rcpt"/>
</dbReference>
<dbReference type="PRINTS" id="PR00555">
    <property type="entry name" value="ADENOSINEA3R"/>
</dbReference>
<comment type="function">
    <text evidence="12">Receptor for adenosine. The activity of this receptor is mediated by G proteins which inhibit adenylyl cyclase.</text>
</comment>
<evidence type="ECO:0000259" key="13">
    <source>
        <dbReference type="PROSITE" id="PS50262"/>
    </source>
</evidence>
<keyword evidence="10 12" id="KW-0325">Glycoprotein</keyword>
<reference evidence="14" key="2">
    <citation type="submission" date="2020-05" db="UniProtKB">
        <authorList>
            <consortium name="Ensembl"/>
        </authorList>
    </citation>
    <scope>IDENTIFICATION</scope>
</reference>
<dbReference type="PROSITE" id="PS50262">
    <property type="entry name" value="G_PROTEIN_RECEP_F1_2"/>
    <property type="match status" value="1"/>
</dbReference>
<keyword evidence="3 12" id="KW-1003">Cell membrane</keyword>
<dbReference type="Gene3D" id="1.20.1070.10">
    <property type="entry name" value="Rhodopsin 7-helix transmembrane proteins"/>
    <property type="match status" value="1"/>
</dbReference>
<dbReference type="InParanoid" id="A0A6I8QZP2"/>
<comment type="similarity">
    <text evidence="12">Belongs to the G-protein coupled receptor 1 family.</text>
</comment>
<evidence type="ECO:0000256" key="2">
    <source>
        <dbReference type="ARBA" id="ARBA00021738"/>
    </source>
</evidence>
<keyword evidence="5 12" id="KW-1133">Transmembrane helix</keyword>
<evidence type="ECO:0000256" key="7">
    <source>
        <dbReference type="ARBA" id="ARBA00023136"/>
    </source>
</evidence>
<feature type="transmembrane region" description="Helical" evidence="12">
    <location>
        <begin position="12"/>
        <end position="35"/>
    </location>
</feature>
<feature type="transmembrane region" description="Helical" evidence="12">
    <location>
        <begin position="266"/>
        <end position="287"/>
    </location>
</feature>
<dbReference type="Ensembl" id="ENSXETT00000084948">
    <property type="protein sequence ID" value="ENSXETP00000075100"/>
    <property type="gene ID" value="ENSXETG00000031634"/>
</dbReference>
<evidence type="ECO:0000256" key="1">
    <source>
        <dbReference type="ARBA" id="ARBA00004651"/>
    </source>
</evidence>
<feature type="transmembrane region" description="Helical" evidence="12">
    <location>
        <begin position="126"/>
        <end position="148"/>
    </location>
</feature>
<keyword evidence="9 12" id="KW-0675">Receptor</keyword>
<dbReference type="SMART" id="SM01381">
    <property type="entry name" value="7TM_GPCR_Srsx"/>
    <property type="match status" value="1"/>
</dbReference>
<evidence type="ECO:0000256" key="4">
    <source>
        <dbReference type="ARBA" id="ARBA00022692"/>
    </source>
</evidence>
<evidence type="ECO:0000256" key="3">
    <source>
        <dbReference type="ARBA" id="ARBA00022475"/>
    </source>
</evidence>
<keyword evidence="8 12" id="KW-1015">Disulfide bond</keyword>
<reference evidence="14" key="1">
    <citation type="journal article" date="2010" name="Science">
        <title>The genome of the Western clawed frog Xenopus tropicalis.</title>
        <authorList>
            <person name="Hellsten U."/>
            <person name="Harland R.M."/>
            <person name="Gilchrist M.J."/>
            <person name="Hendrix D."/>
            <person name="Jurka J."/>
            <person name="Kapitonov V."/>
            <person name="Ovcharenko I."/>
            <person name="Putnam N.H."/>
            <person name="Shu S."/>
            <person name="Taher L."/>
            <person name="Blitz I.L."/>
            <person name="Blumberg B."/>
            <person name="Dichmann D.S."/>
            <person name="Dubchak I."/>
            <person name="Amaya E."/>
            <person name="Detter J.C."/>
            <person name="Fletcher R."/>
            <person name="Gerhard D.S."/>
            <person name="Goodstein D."/>
            <person name="Graves T."/>
            <person name="Grigoriev I.V."/>
            <person name="Grimwood J."/>
            <person name="Kawashima T."/>
            <person name="Lindquist E."/>
            <person name="Lucas S.M."/>
            <person name="Mead P.E."/>
            <person name="Mitros T."/>
            <person name="Ogino H."/>
            <person name="Ohta Y."/>
            <person name="Poliakov A.V."/>
            <person name="Pollet N."/>
            <person name="Robert J."/>
            <person name="Salamov A."/>
            <person name="Sater A.K."/>
            <person name="Schmutz J."/>
            <person name="Terry A."/>
            <person name="Vize P.D."/>
            <person name="Warren W.C."/>
            <person name="Wells D."/>
            <person name="Wills A."/>
            <person name="Wilson R.K."/>
            <person name="Zimmerman L.B."/>
            <person name="Zorn A.M."/>
            <person name="Grainger R."/>
            <person name="Grammer T."/>
            <person name="Khokha M.K."/>
            <person name="Richardson P.M."/>
            <person name="Rokhsar D.S."/>
        </authorList>
    </citation>
    <scope>NUCLEOTIDE SEQUENCE [LARGE SCALE GENOMIC DNA]</scope>
    <source>
        <strain evidence="14">Nigerian</strain>
    </source>
</reference>
<name>A0A6I8QZP2_XENTR</name>
<dbReference type="PRINTS" id="PR00237">
    <property type="entry name" value="GPCRRHODOPSN"/>
</dbReference>
<dbReference type="AlphaFoldDB" id="A0A6I8QZP2"/>
<evidence type="ECO:0000256" key="12">
    <source>
        <dbReference type="RuleBase" id="RU201114"/>
    </source>
</evidence>
<dbReference type="PANTHER" id="PTHR24246:SF55">
    <property type="entry name" value="ADENOSINE RECEPTOR A3"/>
    <property type="match status" value="1"/>
</dbReference>
<evidence type="ECO:0000256" key="8">
    <source>
        <dbReference type="ARBA" id="ARBA00023157"/>
    </source>
</evidence>
<gene>
    <name evidence="14" type="primary">adora3.1</name>
</gene>
<evidence type="ECO:0000256" key="6">
    <source>
        <dbReference type="ARBA" id="ARBA00023040"/>
    </source>
</evidence>
<evidence type="ECO:0000256" key="10">
    <source>
        <dbReference type="ARBA" id="ARBA00023180"/>
    </source>
</evidence>
<keyword evidence="4 12" id="KW-0812">Transmembrane</keyword>
<dbReference type="InterPro" id="IPR017452">
    <property type="entry name" value="GPCR_Rhodpsn_7TM"/>
</dbReference>
<dbReference type="InterPro" id="IPR000276">
    <property type="entry name" value="GPCR_Rhodpsn"/>
</dbReference>
<dbReference type="GO" id="GO:0001609">
    <property type="term" value="F:G protein-coupled adenosine receptor activity"/>
    <property type="evidence" value="ECO:0007669"/>
    <property type="project" value="UniProtKB-UniRule"/>
</dbReference>
<dbReference type="PRINTS" id="PR00424">
    <property type="entry name" value="ADENOSINER"/>
</dbReference>
<keyword evidence="11 12" id="KW-0807">Transducer</keyword>
<evidence type="ECO:0000313" key="14">
    <source>
        <dbReference type="Ensembl" id="ENSXETP00000075100"/>
    </source>
</evidence>
<feature type="transmembrane region" description="Helical" evidence="12">
    <location>
        <begin position="77"/>
        <end position="105"/>
    </location>
</feature>
<organism evidence="14">
    <name type="scientific">Xenopus tropicalis</name>
    <name type="common">Western clawed frog</name>
    <name type="synonym">Silurana tropicalis</name>
    <dbReference type="NCBI Taxonomy" id="8364"/>
    <lineage>
        <taxon>Eukaryota</taxon>
        <taxon>Metazoa</taxon>
        <taxon>Chordata</taxon>
        <taxon>Craniata</taxon>
        <taxon>Vertebrata</taxon>
        <taxon>Euteleostomi</taxon>
        <taxon>Amphibia</taxon>
        <taxon>Batrachia</taxon>
        <taxon>Anura</taxon>
        <taxon>Pipoidea</taxon>
        <taxon>Pipidae</taxon>
        <taxon>Xenopodinae</taxon>
        <taxon>Xenopus</taxon>
        <taxon>Silurana</taxon>
    </lineage>
</organism>
<dbReference type="Pfam" id="PF00001">
    <property type="entry name" value="7tm_1"/>
    <property type="match status" value="1"/>
</dbReference>
<evidence type="ECO:0000256" key="5">
    <source>
        <dbReference type="ARBA" id="ARBA00022989"/>
    </source>
</evidence>
<sequence length="326" mass="37387">MPIYSAHLSLTTIYIVTESLIGATAVLGNTLVIWAVRLNPALQDATFYFVVSLAIADFAVGVLVMPLAIILNMEIQMHFHVCLFVCCSIIILTNASILSLLAISIDRYLRIRIPIRYRSVVRKKRIFICILFSWILSALGALLPVFGWNHRSNLEENERDYLRCEFIKVMSLDFLVYFCFFGWVVIPLFLMVGLYTQIFYLIQKNRRHNISIHQGKQNYYSKEHRTASSLALVMFLFALCWLPISIVNCISYFYPSVAENSTFQPVVLLTILLSHANSAMNPIVYAFKIRKFKYTFLSIINKHILCKADVNESCSIDLTLENVIPK</sequence>
<evidence type="ECO:0000256" key="11">
    <source>
        <dbReference type="ARBA" id="ARBA00023224"/>
    </source>
</evidence>
<feature type="domain" description="G-protein coupled receptors family 1 profile" evidence="13">
    <location>
        <begin position="28"/>
        <end position="285"/>
    </location>
</feature>
<keyword evidence="6 12" id="KW-0297">G-protein coupled receptor</keyword>
<protein>
    <recommendedName>
        <fullName evidence="2 12">Adenosine receptor A3</fullName>
    </recommendedName>
</protein>
<accession>A0A6I8QZP2</accession>
<dbReference type="SUPFAM" id="SSF81321">
    <property type="entry name" value="Family A G protein-coupled receptor-like"/>
    <property type="match status" value="1"/>
</dbReference>
<dbReference type="PANTHER" id="PTHR24246">
    <property type="entry name" value="OLFACTORY RECEPTOR AND ADENOSINE RECEPTOR"/>
    <property type="match status" value="1"/>
</dbReference>
<feature type="transmembrane region" description="Helical" evidence="12">
    <location>
        <begin position="47"/>
        <end position="71"/>
    </location>
</feature>
<dbReference type="PROSITE" id="PS00237">
    <property type="entry name" value="G_PROTEIN_RECEP_F1_1"/>
    <property type="match status" value="1"/>
</dbReference>
<feature type="transmembrane region" description="Helical" evidence="12">
    <location>
        <begin position="175"/>
        <end position="202"/>
    </location>
</feature>
<dbReference type="GO" id="GO:0005886">
    <property type="term" value="C:plasma membrane"/>
    <property type="evidence" value="ECO:0007669"/>
    <property type="project" value="UniProtKB-SubCell"/>
</dbReference>
<evidence type="ECO:0000256" key="9">
    <source>
        <dbReference type="ARBA" id="ARBA00023170"/>
    </source>
</evidence>
<dbReference type="GeneTree" id="ENSGT01030000234555"/>
<dbReference type="InterPro" id="IPR000466">
    <property type="entry name" value="Adeno_A3_rcpt"/>
</dbReference>
<proteinExistence type="inferred from homology"/>
<comment type="subcellular location">
    <subcellularLocation>
        <location evidence="1 12">Cell membrane</location>
        <topology evidence="1 12">Multi-pass membrane protein</topology>
    </subcellularLocation>
</comment>
<keyword evidence="7 12" id="KW-0472">Membrane</keyword>